<accession>A0A841H2S0</accession>
<proteinExistence type="predicted"/>
<name>A0A841H2S0_9BACT</name>
<dbReference type="EMBL" id="JACHIA010000014">
    <property type="protein sequence ID" value="MBB6072300.1"/>
    <property type="molecule type" value="Genomic_DNA"/>
</dbReference>
<reference evidence="1 2" key="1">
    <citation type="submission" date="2020-08" db="EMBL/GenBank/DDBJ databases">
        <title>Genomic Encyclopedia of Type Strains, Phase IV (KMG-IV): sequencing the most valuable type-strain genomes for metagenomic binning, comparative biology and taxonomic classification.</title>
        <authorList>
            <person name="Goeker M."/>
        </authorList>
    </citation>
    <scope>NUCLEOTIDE SEQUENCE [LARGE SCALE GENOMIC DNA]</scope>
    <source>
        <strain evidence="1 2">DSM 29007</strain>
    </source>
</reference>
<evidence type="ECO:0000313" key="2">
    <source>
        <dbReference type="Proteomes" id="UP000582837"/>
    </source>
</evidence>
<sequence>MQGGLFLVELTRAAAGGWRVAGGGSLPPATRRAVAQSDRAARLAALERAARAEVAHRPYRLPVPVVSSSVAPVPA</sequence>
<protein>
    <submittedName>
        <fullName evidence="1">Uncharacterized protein</fullName>
    </submittedName>
</protein>
<dbReference type="RefSeq" id="WP_170036456.1">
    <property type="nucleotide sequence ID" value="NZ_JABDTL010000002.1"/>
</dbReference>
<gene>
    <name evidence="1" type="ORF">HNQ61_003962</name>
</gene>
<dbReference type="AlphaFoldDB" id="A0A841H2S0"/>
<dbReference type="Proteomes" id="UP000582837">
    <property type="component" value="Unassembled WGS sequence"/>
</dbReference>
<keyword evidence="2" id="KW-1185">Reference proteome</keyword>
<organism evidence="1 2">
    <name type="scientific">Longimicrobium terrae</name>
    <dbReference type="NCBI Taxonomy" id="1639882"/>
    <lineage>
        <taxon>Bacteria</taxon>
        <taxon>Pseudomonadati</taxon>
        <taxon>Gemmatimonadota</taxon>
        <taxon>Longimicrobiia</taxon>
        <taxon>Longimicrobiales</taxon>
        <taxon>Longimicrobiaceae</taxon>
        <taxon>Longimicrobium</taxon>
    </lineage>
</organism>
<comment type="caution">
    <text evidence="1">The sequence shown here is derived from an EMBL/GenBank/DDBJ whole genome shotgun (WGS) entry which is preliminary data.</text>
</comment>
<evidence type="ECO:0000313" key="1">
    <source>
        <dbReference type="EMBL" id="MBB6072300.1"/>
    </source>
</evidence>